<dbReference type="AlphaFoldDB" id="S3BXL5"/>
<dbReference type="VEuPathDB" id="FungiDB:F503_02828"/>
<keyword evidence="3" id="KW-1185">Reference proteome</keyword>
<sequence length="95" mass="10093">MLAFSAGGRVIAVHLADGRSPQLRTFVTLIGNLSPACLWVDSLYGVQDDDSDKQHQLPLMVQLYKRAEVVIVAASGRDANGGRGPGRSEGSTHSC</sequence>
<reference evidence="2 3" key="1">
    <citation type="journal article" date="2013" name="BMC Genomics">
        <title>The genome and transcriptome of the pine saprophyte Ophiostoma piceae, and a comparison with the bark beetle-associated pine pathogen Grosmannia clavigera.</title>
        <authorList>
            <person name="Haridas S."/>
            <person name="Wang Y."/>
            <person name="Lim L."/>
            <person name="Massoumi Alamouti S."/>
            <person name="Jackman S."/>
            <person name="Docking R."/>
            <person name="Robertson G."/>
            <person name="Birol I."/>
            <person name="Bohlmann J."/>
            <person name="Breuil C."/>
        </authorList>
    </citation>
    <scope>NUCLEOTIDE SEQUENCE [LARGE SCALE GENOMIC DNA]</scope>
    <source>
        <strain evidence="2 3">UAMH 11346</strain>
    </source>
</reference>
<accession>S3BXL5</accession>
<dbReference type="EMBL" id="KE148154">
    <property type="protein sequence ID" value="EPE05999.1"/>
    <property type="molecule type" value="Genomic_DNA"/>
</dbReference>
<evidence type="ECO:0000313" key="2">
    <source>
        <dbReference type="EMBL" id="EPE05999.1"/>
    </source>
</evidence>
<evidence type="ECO:0000313" key="3">
    <source>
        <dbReference type="Proteomes" id="UP000016923"/>
    </source>
</evidence>
<proteinExistence type="predicted"/>
<organism evidence="2 3">
    <name type="scientific">Ophiostoma piceae (strain UAMH 11346)</name>
    <name type="common">Sap stain fungus</name>
    <dbReference type="NCBI Taxonomy" id="1262450"/>
    <lineage>
        <taxon>Eukaryota</taxon>
        <taxon>Fungi</taxon>
        <taxon>Dikarya</taxon>
        <taxon>Ascomycota</taxon>
        <taxon>Pezizomycotina</taxon>
        <taxon>Sordariomycetes</taxon>
        <taxon>Sordariomycetidae</taxon>
        <taxon>Ophiostomatales</taxon>
        <taxon>Ophiostomataceae</taxon>
        <taxon>Ophiostoma</taxon>
    </lineage>
</organism>
<dbReference type="HOGENOM" id="CLU_2373360_0_0_1"/>
<protein>
    <submittedName>
        <fullName evidence="2">Het-domain-containing protein</fullName>
    </submittedName>
</protein>
<gene>
    <name evidence="2" type="ORF">F503_02828</name>
</gene>
<dbReference type="Pfam" id="PF06985">
    <property type="entry name" value="HET"/>
    <property type="match status" value="1"/>
</dbReference>
<name>S3BXL5_OPHP1</name>
<dbReference type="InterPro" id="IPR010730">
    <property type="entry name" value="HET"/>
</dbReference>
<feature type="domain" description="Heterokaryon incompatibility" evidence="1">
    <location>
        <begin position="22"/>
        <end position="82"/>
    </location>
</feature>
<dbReference type="Proteomes" id="UP000016923">
    <property type="component" value="Unassembled WGS sequence"/>
</dbReference>
<evidence type="ECO:0000259" key="1">
    <source>
        <dbReference type="Pfam" id="PF06985"/>
    </source>
</evidence>
<dbReference type="OrthoDB" id="2958217at2759"/>